<keyword evidence="2" id="KW-0677">Repeat</keyword>
<dbReference type="Pfam" id="PF00132">
    <property type="entry name" value="Hexapep"/>
    <property type="match status" value="1"/>
</dbReference>
<proteinExistence type="predicted"/>
<organism evidence="3 4">
    <name type="scientific">Candidatus Roizmanbacteria bacterium RIFCSPLOWO2_02_FULL_36_11</name>
    <dbReference type="NCBI Taxonomy" id="1802071"/>
    <lineage>
        <taxon>Bacteria</taxon>
        <taxon>Candidatus Roizmaniibacteriota</taxon>
    </lineage>
</organism>
<dbReference type="Gene3D" id="2.160.10.10">
    <property type="entry name" value="Hexapeptide repeat proteins"/>
    <property type="match status" value="1"/>
</dbReference>
<accession>A0A1F7JCV6</accession>
<dbReference type="CDD" id="cd03349">
    <property type="entry name" value="LbH_XAT"/>
    <property type="match status" value="1"/>
</dbReference>
<evidence type="ECO:0000256" key="2">
    <source>
        <dbReference type="ARBA" id="ARBA00022737"/>
    </source>
</evidence>
<sequence>MTLTNFYTKDLVAEKYRDNIGHYTYGNPSIFDWNEGAILKIGKFCSFAEDVTIFLGGEHHTDWITTYPFPALYQIWPEAKDVKGHPKTKGDVIIGNDVWIGYGATILSGITIGNGAVIGARSVVTHNVADYTMVAGNPARIIKKRFDDKTIQRLNLTKWWNWPTEKIRNNLNNLCSSHINKLIV</sequence>
<evidence type="ECO:0000256" key="1">
    <source>
        <dbReference type="ARBA" id="ARBA00022679"/>
    </source>
</evidence>
<dbReference type="SUPFAM" id="SSF51161">
    <property type="entry name" value="Trimeric LpxA-like enzymes"/>
    <property type="match status" value="1"/>
</dbReference>
<gene>
    <name evidence="3" type="ORF">A3H78_02810</name>
</gene>
<dbReference type="EMBL" id="MGAV01000019">
    <property type="protein sequence ID" value="OGK53441.1"/>
    <property type="molecule type" value="Genomic_DNA"/>
</dbReference>
<dbReference type="Proteomes" id="UP000177418">
    <property type="component" value="Unassembled WGS sequence"/>
</dbReference>
<dbReference type="PROSITE" id="PS00101">
    <property type="entry name" value="HEXAPEP_TRANSFERASES"/>
    <property type="match status" value="1"/>
</dbReference>
<dbReference type="InterPro" id="IPR050179">
    <property type="entry name" value="Trans_hexapeptide_repeat"/>
</dbReference>
<dbReference type="GO" id="GO:0016740">
    <property type="term" value="F:transferase activity"/>
    <property type="evidence" value="ECO:0007669"/>
    <property type="project" value="UniProtKB-KW"/>
</dbReference>
<dbReference type="InterPro" id="IPR018357">
    <property type="entry name" value="Hexapep_transf_CS"/>
</dbReference>
<evidence type="ECO:0000313" key="3">
    <source>
        <dbReference type="EMBL" id="OGK53441.1"/>
    </source>
</evidence>
<evidence type="ECO:0008006" key="5">
    <source>
        <dbReference type="Google" id="ProtNLM"/>
    </source>
</evidence>
<reference evidence="3 4" key="1">
    <citation type="journal article" date="2016" name="Nat. Commun.">
        <title>Thousands of microbial genomes shed light on interconnected biogeochemical processes in an aquifer system.</title>
        <authorList>
            <person name="Anantharaman K."/>
            <person name="Brown C.T."/>
            <person name="Hug L.A."/>
            <person name="Sharon I."/>
            <person name="Castelle C.J."/>
            <person name="Probst A.J."/>
            <person name="Thomas B.C."/>
            <person name="Singh A."/>
            <person name="Wilkins M.J."/>
            <person name="Karaoz U."/>
            <person name="Brodie E.L."/>
            <person name="Williams K.H."/>
            <person name="Hubbard S.S."/>
            <person name="Banfield J.F."/>
        </authorList>
    </citation>
    <scope>NUCLEOTIDE SEQUENCE [LARGE SCALE GENOMIC DNA]</scope>
</reference>
<name>A0A1F7JCV6_9BACT</name>
<evidence type="ECO:0000313" key="4">
    <source>
        <dbReference type="Proteomes" id="UP000177418"/>
    </source>
</evidence>
<keyword evidence="1" id="KW-0808">Transferase</keyword>
<dbReference type="PANTHER" id="PTHR43300:SF11">
    <property type="entry name" value="ACETYLTRANSFERASE RV3034C-RELATED"/>
    <property type="match status" value="1"/>
</dbReference>
<dbReference type="AlphaFoldDB" id="A0A1F7JCV6"/>
<comment type="caution">
    <text evidence="3">The sequence shown here is derived from an EMBL/GenBank/DDBJ whole genome shotgun (WGS) entry which is preliminary data.</text>
</comment>
<dbReference type="PANTHER" id="PTHR43300">
    <property type="entry name" value="ACETYLTRANSFERASE"/>
    <property type="match status" value="1"/>
</dbReference>
<dbReference type="InterPro" id="IPR001451">
    <property type="entry name" value="Hexapep"/>
</dbReference>
<protein>
    <recommendedName>
        <fullName evidence="5">Chloramphenicol acetyltransferase</fullName>
    </recommendedName>
</protein>
<dbReference type="InterPro" id="IPR011004">
    <property type="entry name" value="Trimer_LpxA-like_sf"/>
</dbReference>